<proteinExistence type="predicted"/>
<evidence type="ECO:0000313" key="9">
    <source>
        <dbReference type="EMBL" id="EFB21070.1"/>
    </source>
</evidence>
<dbReference type="InterPro" id="IPR036179">
    <property type="entry name" value="Ig-like_dom_sf"/>
</dbReference>
<accession>D2I7S9</accession>
<keyword evidence="4" id="KW-0675">Receptor</keyword>
<protein>
    <recommendedName>
        <fullName evidence="8">Ig-like domain-containing protein</fullName>
    </recommendedName>
</protein>
<sequence length="114" mass="13093">MEQSPLAASLLILWLHLCRVGTVLNVQQNPPWLRVQEGEDTNFTCRFPSTTFYSLHWYRWEPAKSPTFLFSVSLNGDEKKKGRVKTTLNTQEDYSSLYIKGSQPEDAATYLCAM</sequence>
<dbReference type="PANTHER" id="PTHR19343:SF17">
    <property type="entry name" value="IG-LIKE DOMAIN-CONTAINING PROTEIN"/>
    <property type="match status" value="1"/>
</dbReference>
<dbReference type="InterPro" id="IPR013106">
    <property type="entry name" value="Ig_V-set"/>
</dbReference>
<dbReference type="PANTHER" id="PTHR19343">
    <property type="entry name" value="T CELL RECEPTOR ALPHA VARIABLE 1-2"/>
    <property type="match status" value="1"/>
</dbReference>
<evidence type="ECO:0000259" key="8">
    <source>
        <dbReference type="PROSITE" id="PS50835"/>
    </source>
</evidence>
<evidence type="ECO:0000256" key="2">
    <source>
        <dbReference type="ARBA" id="ARBA00022859"/>
    </source>
</evidence>
<dbReference type="SMART" id="SM00406">
    <property type="entry name" value="IGv"/>
    <property type="match status" value="1"/>
</dbReference>
<evidence type="ECO:0000256" key="4">
    <source>
        <dbReference type="ARBA" id="ARBA00023170"/>
    </source>
</evidence>
<feature type="non-terminal residue" evidence="9">
    <location>
        <position position="114"/>
    </location>
</feature>
<reference evidence="9" key="1">
    <citation type="journal article" date="2010" name="Nature">
        <title>The sequence and de novo assembly of the giant panda genome.</title>
        <authorList>
            <person name="Li R."/>
            <person name="Fan W."/>
            <person name="Tian G."/>
            <person name="Zhu H."/>
            <person name="He L."/>
            <person name="Cai J."/>
            <person name="Huang Q."/>
            <person name="Cai Q."/>
            <person name="Li B."/>
            <person name="Bai Y."/>
            <person name="Zhang Z."/>
            <person name="Zhang Y."/>
            <person name="Wang W."/>
            <person name="Li J."/>
            <person name="Wei F."/>
            <person name="Li H."/>
            <person name="Jian M."/>
            <person name="Li J."/>
            <person name="Zhang Z."/>
            <person name="Nielsen R."/>
            <person name="Li D."/>
            <person name="Gu W."/>
            <person name="Yang Z."/>
            <person name="Xuan Z."/>
            <person name="Ryder O.A."/>
            <person name="Leung F.C."/>
            <person name="Zhou Y."/>
            <person name="Cao J."/>
            <person name="Sun X."/>
            <person name="Fu Y."/>
            <person name="Fang X."/>
            <person name="Guo X."/>
            <person name="Wang B."/>
            <person name="Hou R."/>
            <person name="Shen F."/>
            <person name="Mu B."/>
            <person name="Ni P."/>
            <person name="Lin R."/>
            <person name="Qian W."/>
            <person name="Wang G."/>
            <person name="Yu C."/>
            <person name="Nie W."/>
            <person name="Wang J."/>
            <person name="Wu Z."/>
            <person name="Liang H."/>
            <person name="Min J."/>
            <person name="Wu Q."/>
            <person name="Cheng S."/>
            <person name="Ruan J."/>
            <person name="Wang M."/>
            <person name="Shi Z."/>
            <person name="Wen M."/>
            <person name="Liu B."/>
            <person name="Ren X."/>
            <person name="Zheng H."/>
            <person name="Dong D."/>
            <person name="Cook K."/>
            <person name="Shan G."/>
            <person name="Zhang H."/>
            <person name="Kosiol C."/>
            <person name="Xie X."/>
            <person name="Lu Z."/>
            <person name="Zheng H."/>
            <person name="Li Y."/>
            <person name="Steiner C.C."/>
            <person name="Lam T.T."/>
            <person name="Lin S."/>
            <person name="Zhang Q."/>
            <person name="Li G."/>
            <person name="Tian J."/>
            <person name="Gong T."/>
            <person name="Liu H."/>
            <person name="Zhang D."/>
            <person name="Fang L."/>
            <person name="Ye C."/>
            <person name="Zhang J."/>
            <person name="Hu W."/>
            <person name="Xu A."/>
            <person name="Ren Y."/>
            <person name="Zhang G."/>
            <person name="Bruford M.W."/>
            <person name="Li Q."/>
            <person name="Ma L."/>
            <person name="Guo Y."/>
            <person name="An N."/>
            <person name="Hu Y."/>
            <person name="Zheng Y."/>
            <person name="Shi Y."/>
            <person name="Li Z."/>
            <person name="Liu Q."/>
            <person name="Chen Y."/>
            <person name="Zhao J."/>
            <person name="Qu N."/>
            <person name="Zhao S."/>
            <person name="Tian F."/>
            <person name="Wang X."/>
            <person name="Wang H."/>
            <person name="Xu L."/>
            <person name="Liu X."/>
            <person name="Vinar T."/>
            <person name="Wang Y."/>
            <person name="Lam T.W."/>
            <person name="Yiu S.M."/>
            <person name="Liu S."/>
            <person name="Zhang H."/>
            <person name="Li D."/>
            <person name="Huang Y."/>
            <person name="Wang X."/>
            <person name="Yang G."/>
            <person name="Jiang Z."/>
            <person name="Wang J."/>
            <person name="Qin N."/>
            <person name="Li L."/>
            <person name="Li J."/>
            <person name="Bolund L."/>
            <person name="Kristiansen K."/>
            <person name="Wong G.K."/>
            <person name="Olson M."/>
            <person name="Zhang X."/>
            <person name="Li S."/>
            <person name="Yang H."/>
            <person name="Wang J."/>
            <person name="Wang J."/>
        </authorList>
    </citation>
    <scope>NUCLEOTIDE SEQUENCE [LARGE SCALE GENOMIC DNA]</scope>
</reference>
<dbReference type="GO" id="GO:0042605">
    <property type="term" value="F:peptide antigen binding"/>
    <property type="evidence" value="ECO:0007669"/>
    <property type="project" value="TreeGrafter"/>
</dbReference>
<dbReference type="InterPro" id="IPR051006">
    <property type="entry name" value="TCR_variable_domain"/>
</dbReference>
<dbReference type="Pfam" id="PF07686">
    <property type="entry name" value="V-set"/>
    <property type="match status" value="1"/>
</dbReference>
<evidence type="ECO:0000256" key="6">
    <source>
        <dbReference type="ARBA" id="ARBA00043266"/>
    </source>
</evidence>
<name>D2I7S9_AILME</name>
<keyword evidence="2" id="KW-0391">Immunity</keyword>
<evidence type="ECO:0000256" key="7">
    <source>
        <dbReference type="SAM" id="SignalP"/>
    </source>
</evidence>
<dbReference type="Gene3D" id="2.60.40.10">
    <property type="entry name" value="Immunoglobulins"/>
    <property type="match status" value="1"/>
</dbReference>
<dbReference type="SUPFAM" id="SSF48726">
    <property type="entry name" value="Immunoglobulin"/>
    <property type="match status" value="1"/>
</dbReference>
<keyword evidence="1 7" id="KW-0732">Signal</keyword>
<dbReference type="GO" id="GO:0042101">
    <property type="term" value="C:T cell receptor complex"/>
    <property type="evidence" value="ECO:0007669"/>
    <property type="project" value="UniProtKB-KW"/>
</dbReference>
<dbReference type="HOGENOM" id="CLU_077975_8_3_1"/>
<evidence type="ECO:0000256" key="5">
    <source>
        <dbReference type="ARBA" id="ARBA00023319"/>
    </source>
</evidence>
<gene>
    <name evidence="9" type="ORF">PANDA_022046</name>
</gene>
<keyword evidence="6" id="KW-1279">T cell receptor</keyword>
<dbReference type="PROSITE" id="PS50835">
    <property type="entry name" value="IG_LIKE"/>
    <property type="match status" value="1"/>
</dbReference>
<evidence type="ECO:0000256" key="1">
    <source>
        <dbReference type="ARBA" id="ARBA00022729"/>
    </source>
</evidence>
<organism evidence="9">
    <name type="scientific">Ailuropoda melanoleuca</name>
    <name type="common">Giant panda</name>
    <dbReference type="NCBI Taxonomy" id="9646"/>
    <lineage>
        <taxon>Eukaryota</taxon>
        <taxon>Metazoa</taxon>
        <taxon>Chordata</taxon>
        <taxon>Craniata</taxon>
        <taxon>Vertebrata</taxon>
        <taxon>Euteleostomi</taxon>
        <taxon>Mammalia</taxon>
        <taxon>Eutheria</taxon>
        <taxon>Laurasiatheria</taxon>
        <taxon>Carnivora</taxon>
        <taxon>Caniformia</taxon>
        <taxon>Ursidae</taxon>
        <taxon>Ailuropoda</taxon>
    </lineage>
</organism>
<feature type="chain" id="PRO_5003031741" description="Ig-like domain-containing protein" evidence="7">
    <location>
        <begin position="26"/>
        <end position="114"/>
    </location>
</feature>
<dbReference type="InterPro" id="IPR013783">
    <property type="entry name" value="Ig-like_fold"/>
</dbReference>
<keyword evidence="3" id="KW-1064">Adaptive immunity</keyword>
<dbReference type="GO" id="GO:0002250">
    <property type="term" value="P:adaptive immune response"/>
    <property type="evidence" value="ECO:0007669"/>
    <property type="project" value="UniProtKB-KW"/>
</dbReference>
<dbReference type="AlphaFoldDB" id="D2I7S9"/>
<feature type="signal peptide" evidence="7">
    <location>
        <begin position="1"/>
        <end position="25"/>
    </location>
</feature>
<feature type="domain" description="Ig-like" evidence="8">
    <location>
        <begin position="5"/>
        <end position="114"/>
    </location>
</feature>
<evidence type="ECO:0000256" key="3">
    <source>
        <dbReference type="ARBA" id="ARBA00023130"/>
    </source>
</evidence>
<keyword evidence="5" id="KW-0393">Immunoglobulin domain</keyword>
<dbReference type="EMBL" id="GL195558">
    <property type="protein sequence ID" value="EFB21070.1"/>
    <property type="molecule type" value="Genomic_DNA"/>
</dbReference>
<dbReference type="InterPro" id="IPR007110">
    <property type="entry name" value="Ig-like_dom"/>
</dbReference>
<dbReference type="InParanoid" id="D2I7S9"/>